<feature type="compositionally biased region" description="Polar residues" evidence="1">
    <location>
        <begin position="1"/>
        <end position="17"/>
    </location>
</feature>
<reference evidence="2" key="4">
    <citation type="submission" date="2019-03" db="UniProtKB">
        <authorList>
            <consortium name="EnsemblPlants"/>
        </authorList>
    </citation>
    <scope>IDENTIFICATION</scope>
</reference>
<evidence type="ECO:0000313" key="2">
    <source>
        <dbReference type="EnsemblPlants" id="AET5Gv20546900.21"/>
    </source>
</evidence>
<organism evidence="2 3">
    <name type="scientific">Aegilops tauschii subsp. strangulata</name>
    <name type="common">Goatgrass</name>
    <dbReference type="NCBI Taxonomy" id="200361"/>
    <lineage>
        <taxon>Eukaryota</taxon>
        <taxon>Viridiplantae</taxon>
        <taxon>Streptophyta</taxon>
        <taxon>Embryophyta</taxon>
        <taxon>Tracheophyta</taxon>
        <taxon>Spermatophyta</taxon>
        <taxon>Magnoliopsida</taxon>
        <taxon>Liliopsida</taxon>
        <taxon>Poales</taxon>
        <taxon>Poaceae</taxon>
        <taxon>BOP clade</taxon>
        <taxon>Pooideae</taxon>
        <taxon>Triticodae</taxon>
        <taxon>Triticeae</taxon>
        <taxon>Triticinae</taxon>
        <taxon>Aegilops</taxon>
    </lineage>
</organism>
<name>A0A453KXC7_AEGTS</name>
<dbReference type="Proteomes" id="UP000015105">
    <property type="component" value="Chromosome 5D"/>
</dbReference>
<dbReference type="Gene3D" id="2.60.120.330">
    <property type="entry name" value="B-lactam Antibiotic, Isopenicillin N Synthase, Chain"/>
    <property type="match status" value="1"/>
</dbReference>
<dbReference type="InterPro" id="IPR027443">
    <property type="entry name" value="IPNS-like_sf"/>
</dbReference>
<sequence length="108" mass="11932">PVSSTSSEQWCPNSYPSTEMAASDESPMVRPTVQELTAAGVEEPPRQYVLPEQDRHGDLLAADEFPEPTPLIDLSRLTDADEAERLRAALQTWGFFLVGERLHGSTSF</sequence>
<feature type="region of interest" description="Disordered" evidence="1">
    <location>
        <begin position="1"/>
        <end position="28"/>
    </location>
</feature>
<dbReference type="Gramene" id="AET5Gv20546900.21">
    <property type="protein sequence ID" value="AET5Gv20546900.21"/>
    <property type="gene ID" value="AET5Gv20546900"/>
</dbReference>
<reference evidence="2" key="5">
    <citation type="journal article" date="2021" name="G3 (Bethesda)">
        <title>Aegilops tauschii genome assembly Aet v5.0 features greater sequence contiguity and improved annotation.</title>
        <authorList>
            <person name="Wang L."/>
            <person name="Zhu T."/>
            <person name="Rodriguez J.C."/>
            <person name="Deal K.R."/>
            <person name="Dubcovsky J."/>
            <person name="McGuire P.E."/>
            <person name="Lux T."/>
            <person name="Spannagl M."/>
            <person name="Mayer K.F.X."/>
            <person name="Baldrich P."/>
            <person name="Meyers B.C."/>
            <person name="Huo N."/>
            <person name="Gu Y.Q."/>
            <person name="Zhou H."/>
            <person name="Devos K.M."/>
            <person name="Bennetzen J.L."/>
            <person name="Unver T."/>
            <person name="Budak H."/>
            <person name="Gulick P.J."/>
            <person name="Galiba G."/>
            <person name="Kalapos B."/>
            <person name="Nelson D.R."/>
            <person name="Li P."/>
            <person name="You F.M."/>
            <person name="Luo M.C."/>
            <person name="Dvorak J."/>
        </authorList>
    </citation>
    <scope>NUCLEOTIDE SEQUENCE [LARGE SCALE GENOMIC DNA]</scope>
    <source>
        <strain evidence="2">cv. AL8/78</strain>
    </source>
</reference>
<reference evidence="3" key="1">
    <citation type="journal article" date="2014" name="Science">
        <title>Ancient hybridizations among the ancestral genomes of bread wheat.</title>
        <authorList>
            <consortium name="International Wheat Genome Sequencing Consortium,"/>
            <person name="Marcussen T."/>
            <person name="Sandve S.R."/>
            <person name="Heier L."/>
            <person name="Spannagl M."/>
            <person name="Pfeifer M."/>
            <person name="Jakobsen K.S."/>
            <person name="Wulff B.B."/>
            <person name="Steuernagel B."/>
            <person name="Mayer K.F."/>
            <person name="Olsen O.A."/>
        </authorList>
    </citation>
    <scope>NUCLEOTIDE SEQUENCE [LARGE SCALE GENOMIC DNA]</scope>
    <source>
        <strain evidence="3">cv. AL8/78</strain>
    </source>
</reference>
<evidence type="ECO:0008006" key="4">
    <source>
        <dbReference type="Google" id="ProtNLM"/>
    </source>
</evidence>
<proteinExistence type="predicted"/>
<dbReference type="SUPFAM" id="SSF51197">
    <property type="entry name" value="Clavaminate synthase-like"/>
    <property type="match status" value="1"/>
</dbReference>
<reference evidence="2" key="3">
    <citation type="journal article" date="2017" name="Nature">
        <title>Genome sequence of the progenitor of the wheat D genome Aegilops tauschii.</title>
        <authorList>
            <person name="Luo M.C."/>
            <person name="Gu Y.Q."/>
            <person name="Puiu D."/>
            <person name="Wang H."/>
            <person name="Twardziok S.O."/>
            <person name="Deal K.R."/>
            <person name="Huo N."/>
            <person name="Zhu T."/>
            <person name="Wang L."/>
            <person name="Wang Y."/>
            <person name="McGuire P.E."/>
            <person name="Liu S."/>
            <person name="Long H."/>
            <person name="Ramasamy R.K."/>
            <person name="Rodriguez J.C."/>
            <person name="Van S.L."/>
            <person name="Yuan L."/>
            <person name="Wang Z."/>
            <person name="Xia Z."/>
            <person name="Xiao L."/>
            <person name="Anderson O.D."/>
            <person name="Ouyang S."/>
            <person name="Liang Y."/>
            <person name="Zimin A.V."/>
            <person name="Pertea G."/>
            <person name="Qi P."/>
            <person name="Bennetzen J.L."/>
            <person name="Dai X."/>
            <person name="Dawson M.W."/>
            <person name="Muller H.G."/>
            <person name="Kugler K."/>
            <person name="Rivarola-Duarte L."/>
            <person name="Spannagl M."/>
            <person name="Mayer K.F.X."/>
            <person name="Lu F.H."/>
            <person name="Bevan M.W."/>
            <person name="Leroy P."/>
            <person name="Li P."/>
            <person name="You F.M."/>
            <person name="Sun Q."/>
            <person name="Liu Z."/>
            <person name="Lyons E."/>
            <person name="Wicker T."/>
            <person name="Salzberg S.L."/>
            <person name="Devos K.M."/>
            <person name="Dvorak J."/>
        </authorList>
    </citation>
    <scope>NUCLEOTIDE SEQUENCE [LARGE SCALE GENOMIC DNA]</scope>
    <source>
        <strain evidence="2">cv. AL8/78</strain>
    </source>
</reference>
<dbReference type="EnsemblPlants" id="AET5Gv20546900.21">
    <property type="protein sequence ID" value="AET5Gv20546900.21"/>
    <property type="gene ID" value="AET5Gv20546900"/>
</dbReference>
<dbReference type="AlphaFoldDB" id="A0A453KXC7"/>
<reference evidence="3" key="2">
    <citation type="journal article" date="2017" name="Nat. Plants">
        <title>The Aegilops tauschii genome reveals multiple impacts of transposons.</title>
        <authorList>
            <person name="Zhao G."/>
            <person name="Zou C."/>
            <person name="Li K."/>
            <person name="Wang K."/>
            <person name="Li T."/>
            <person name="Gao L."/>
            <person name="Zhang X."/>
            <person name="Wang H."/>
            <person name="Yang Z."/>
            <person name="Liu X."/>
            <person name="Jiang W."/>
            <person name="Mao L."/>
            <person name="Kong X."/>
            <person name="Jiao Y."/>
            <person name="Jia J."/>
        </authorList>
    </citation>
    <scope>NUCLEOTIDE SEQUENCE [LARGE SCALE GENOMIC DNA]</scope>
    <source>
        <strain evidence="3">cv. AL8/78</strain>
    </source>
</reference>
<accession>A0A453KXC7</accession>
<evidence type="ECO:0000313" key="3">
    <source>
        <dbReference type="Proteomes" id="UP000015105"/>
    </source>
</evidence>
<protein>
    <recommendedName>
        <fullName evidence="4">Non-haem dioxygenase N-terminal domain-containing protein</fullName>
    </recommendedName>
</protein>
<keyword evidence="3" id="KW-1185">Reference proteome</keyword>
<evidence type="ECO:0000256" key="1">
    <source>
        <dbReference type="SAM" id="MobiDB-lite"/>
    </source>
</evidence>